<dbReference type="AlphaFoldDB" id="A0A7L7RZS9"/>
<comment type="cofactor">
    <cofactor evidence="5">
        <name>Fe(2+)</name>
        <dbReference type="ChEBI" id="CHEBI:29033"/>
    </cofactor>
    <text evidence="5">Binds 1 Fe(2+) ion per subunit.</text>
</comment>
<evidence type="ECO:0000256" key="5">
    <source>
        <dbReference type="PIRSR" id="PIRSR604294-1"/>
    </source>
</evidence>
<accession>A0A7L7RZS9</accession>
<proteinExistence type="evidence at transcript level"/>
<evidence type="ECO:0000256" key="4">
    <source>
        <dbReference type="ARBA" id="ARBA00023004"/>
    </source>
</evidence>
<evidence type="ECO:0000256" key="6">
    <source>
        <dbReference type="SAM" id="MobiDB-lite"/>
    </source>
</evidence>
<feature type="binding site" evidence="5">
    <location>
        <position position="280"/>
    </location>
    <ligand>
        <name>Fe cation</name>
        <dbReference type="ChEBI" id="CHEBI:24875"/>
        <note>catalytic</note>
    </ligand>
</feature>
<evidence type="ECO:0000256" key="1">
    <source>
        <dbReference type="ARBA" id="ARBA00006787"/>
    </source>
</evidence>
<evidence type="ECO:0000256" key="2">
    <source>
        <dbReference type="ARBA" id="ARBA00022723"/>
    </source>
</evidence>
<comment type="similarity">
    <text evidence="1">Belongs to the carotenoid oxygenase family.</text>
</comment>
<reference evidence="7" key="1">
    <citation type="journal article" date="2020" name="Front. Physiol.">
        <title>Characterization and Function Analysis of the Beta-Carotene Oxygenase-like Genes in Carotenoids Metabolism of the Ridgetail White Prawn Exopalaemon carinicauda.</title>
        <authorList>
            <person name="Jin Y."/>
            <person name="Yu Y."/>
            <person name="Zhang C."/>
            <person name="Li S."/>
            <person name="Zhang X."/>
            <person name="Li F."/>
        </authorList>
    </citation>
    <scope>NUCLEOTIDE SEQUENCE</scope>
</reference>
<name>A0A7L7RZS9_PALCI</name>
<feature type="binding site" evidence="5">
    <location>
        <position position="557"/>
    </location>
    <ligand>
        <name>Fe cation</name>
        <dbReference type="ChEBI" id="CHEBI:24875"/>
        <note>catalytic</note>
    </ligand>
</feature>
<feature type="region of interest" description="Disordered" evidence="6">
    <location>
        <begin position="1"/>
        <end position="20"/>
    </location>
</feature>
<dbReference type="PANTHER" id="PTHR10543">
    <property type="entry name" value="BETA-CAROTENE DIOXYGENASE"/>
    <property type="match status" value="1"/>
</dbReference>
<keyword evidence="3" id="KW-0560">Oxidoreductase</keyword>
<feature type="binding site" evidence="5">
    <location>
        <position position="215"/>
    </location>
    <ligand>
        <name>Fe cation</name>
        <dbReference type="ChEBI" id="CHEBI:24875"/>
        <note>catalytic</note>
    </ligand>
</feature>
<keyword evidence="2 5" id="KW-0479">Metal-binding</keyword>
<sequence>MSSVAAGFEQTHSGNGLDVKKTHKSCRDLVKKMSERTTDDAHRIWIRSTDKATTTPVKGEIEGEIPAWLEGTLYRDGPGVLNIGDSWYHHVFDGMAVLHRFSIKDGEATYNSRILESDAYTRNSAANRIVVDEFGTRAYPDPCKTILQKFMSKFQGPSLDDMTDNCAVNVCFYGDQLFAMTETNYMRRIDPETLKTIGDKTKLNDFVAVNMATAHPHVDPDGTVYNMGNSFTGAKGPTYNVIKFPPEKTLPDGKKLSSMDQASVVATIPCRWKTKPSYYHSFSLTDNYFILAEQPLGISLPKIVSNFFTGKAFMKAMRWMDETTRFRVVRRSDGQVLKTIYDAPTFFTFHTINAYEENGQIIVDLCCFDDGSVVNQIWLENILNPSEAFNKALKAVPRRYVLPLDVDNAPMDKNLVKLPGSKCKATKTKSGVIYCLPEDLASCKLEMPRINYKLNGKKYRYSFGFSPSNGLNCGILTKVDTSTKQSTHWQLPGFQVSEPIFVERPGATEEDDGVVLASLLNEKEEREVRMVVLDAKTMKQLALATFKTHGVVTREFHGLFARACDKVHGY</sequence>
<dbReference type="GO" id="GO:0016121">
    <property type="term" value="P:carotene catabolic process"/>
    <property type="evidence" value="ECO:0007669"/>
    <property type="project" value="TreeGrafter"/>
</dbReference>
<feature type="binding site" evidence="5">
    <location>
        <position position="350"/>
    </location>
    <ligand>
        <name>Fe cation</name>
        <dbReference type="ChEBI" id="CHEBI:24875"/>
        <note>catalytic</note>
    </ligand>
</feature>
<dbReference type="InterPro" id="IPR004294">
    <property type="entry name" value="Carotenoid_Oase"/>
</dbReference>
<dbReference type="GO" id="GO:0042574">
    <property type="term" value="P:retinal metabolic process"/>
    <property type="evidence" value="ECO:0007669"/>
    <property type="project" value="TreeGrafter"/>
</dbReference>
<protein>
    <submittedName>
        <fullName evidence="7">EcBCO-like4</fullName>
    </submittedName>
</protein>
<organism evidence="7">
    <name type="scientific">Palaemon carinicauda</name>
    <name type="common">Ridgetail white prawn</name>
    <name type="synonym">Exopalaemon carinicauda</name>
    <dbReference type="NCBI Taxonomy" id="392227"/>
    <lineage>
        <taxon>Eukaryota</taxon>
        <taxon>Metazoa</taxon>
        <taxon>Ecdysozoa</taxon>
        <taxon>Arthropoda</taxon>
        <taxon>Crustacea</taxon>
        <taxon>Multicrustacea</taxon>
        <taxon>Malacostraca</taxon>
        <taxon>Eumalacostraca</taxon>
        <taxon>Eucarida</taxon>
        <taxon>Decapoda</taxon>
        <taxon>Pleocyemata</taxon>
        <taxon>Caridea</taxon>
        <taxon>Palaemonoidea</taxon>
        <taxon>Palaemonidae</taxon>
        <taxon>Palaemon</taxon>
    </lineage>
</organism>
<evidence type="ECO:0000313" key="7">
    <source>
        <dbReference type="EMBL" id="QNU40512.1"/>
    </source>
</evidence>
<dbReference type="PANTHER" id="PTHR10543:SF24">
    <property type="entry name" value="CAROTENOID ISOMEROOXYGENASE"/>
    <property type="match status" value="1"/>
</dbReference>
<dbReference type="EMBL" id="MN906764">
    <property type="protein sequence ID" value="QNU40512.1"/>
    <property type="molecule type" value="mRNA"/>
</dbReference>
<dbReference type="Pfam" id="PF03055">
    <property type="entry name" value="RPE65"/>
    <property type="match status" value="1"/>
</dbReference>
<dbReference type="GO" id="GO:0010436">
    <property type="term" value="F:carotenoid dioxygenase activity"/>
    <property type="evidence" value="ECO:0007669"/>
    <property type="project" value="TreeGrafter"/>
</dbReference>
<evidence type="ECO:0000256" key="3">
    <source>
        <dbReference type="ARBA" id="ARBA00023002"/>
    </source>
</evidence>
<dbReference type="GO" id="GO:0046872">
    <property type="term" value="F:metal ion binding"/>
    <property type="evidence" value="ECO:0007669"/>
    <property type="project" value="UniProtKB-KW"/>
</dbReference>
<keyword evidence="4 5" id="KW-0408">Iron</keyword>
<dbReference type="GO" id="GO:0003834">
    <property type="term" value="F:beta-carotene 15,15'-dioxygenase activity"/>
    <property type="evidence" value="ECO:0007669"/>
    <property type="project" value="TreeGrafter"/>
</dbReference>